<gene>
    <name evidence="1" type="ORF">RHSIM_Rhsim10G0041800</name>
</gene>
<dbReference type="EMBL" id="WJXA01000010">
    <property type="protein sequence ID" value="KAF7129853.1"/>
    <property type="molecule type" value="Genomic_DNA"/>
</dbReference>
<proteinExistence type="predicted"/>
<reference evidence="1" key="1">
    <citation type="submission" date="2019-11" db="EMBL/GenBank/DDBJ databases">
        <authorList>
            <person name="Liu Y."/>
            <person name="Hou J."/>
            <person name="Li T.-Q."/>
            <person name="Guan C.-H."/>
            <person name="Wu X."/>
            <person name="Wu H.-Z."/>
            <person name="Ling F."/>
            <person name="Zhang R."/>
            <person name="Shi X.-G."/>
            <person name="Ren J.-P."/>
            <person name="Chen E.-F."/>
            <person name="Sun J.-M."/>
        </authorList>
    </citation>
    <scope>NUCLEOTIDE SEQUENCE</scope>
    <source>
        <strain evidence="1">Adult_tree_wgs_1</strain>
        <tissue evidence="1">Leaves</tissue>
    </source>
</reference>
<dbReference type="OrthoDB" id="676979at2759"/>
<sequence length="170" mass="18693">MSPPRKNMMITDVLDARLLPPTNPIVAGNIVLVATMAFACLHPQPKSRPSMLRLSQEFLSRQKALAAPLHTALVVMTIGTEHLSSLPLICEVNAQIMHVLTSFDSCMKRCKDSCSLILALLGCSTFGGDTKANEFKFKQMVAEPLVMSDEFKQMIISSAAGEQWPEYENP</sequence>
<protein>
    <submittedName>
        <fullName evidence="1">Uncharacterized protein</fullName>
    </submittedName>
</protein>
<name>A0A834LA28_RHOSS</name>
<dbReference type="Proteomes" id="UP000626092">
    <property type="component" value="Unassembled WGS sequence"/>
</dbReference>
<comment type="caution">
    <text evidence="1">The sequence shown here is derived from an EMBL/GenBank/DDBJ whole genome shotgun (WGS) entry which is preliminary data.</text>
</comment>
<evidence type="ECO:0000313" key="1">
    <source>
        <dbReference type="EMBL" id="KAF7129853.1"/>
    </source>
</evidence>
<accession>A0A834LA28</accession>
<evidence type="ECO:0000313" key="2">
    <source>
        <dbReference type="Proteomes" id="UP000626092"/>
    </source>
</evidence>
<keyword evidence="2" id="KW-1185">Reference proteome</keyword>
<organism evidence="1 2">
    <name type="scientific">Rhododendron simsii</name>
    <name type="common">Sims's rhododendron</name>
    <dbReference type="NCBI Taxonomy" id="118357"/>
    <lineage>
        <taxon>Eukaryota</taxon>
        <taxon>Viridiplantae</taxon>
        <taxon>Streptophyta</taxon>
        <taxon>Embryophyta</taxon>
        <taxon>Tracheophyta</taxon>
        <taxon>Spermatophyta</taxon>
        <taxon>Magnoliopsida</taxon>
        <taxon>eudicotyledons</taxon>
        <taxon>Gunneridae</taxon>
        <taxon>Pentapetalae</taxon>
        <taxon>asterids</taxon>
        <taxon>Ericales</taxon>
        <taxon>Ericaceae</taxon>
        <taxon>Ericoideae</taxon>
        <taxon>Rhodoreae</taxon>
        <taxon>Rhododendron</taxon>
    </lineage>
</organism>
<dbReference type="AlphaFoldDB" id="A0A834LA28"/>